<gene>
    <name evidence="2" type="ORF">M125_4707</name>
</gene>
<evidence type="ECO:0000313" key="3">
    <source>
        <dbReference type="Proteomes" id="UP000020773"/>
    </source>
</evidence>
<feature type="transmembrane region" description="Helical" evidence="1">
    <location>
        <begin position="27"/>
        <end position="47"/>
    </location>
</feature>
<feature type="transmembrane region" description="Helical" evidence="1">
    <location>
        <begin position="67"/>
        <end position="87"/>
    </location>
</feature>
<keyword evidence="1" id="KW-0812">Transmembrane</keyword>
<feature type="transmembrane region" description="Helical" evidence="1">
    <location>
        <begin position="205"/>
        <end position="223"/>
    </location>
</feature>
<keyword evidence="1" id="KW-1133">Transmembrane helix</keyword>
<dbReference type="PATRIC" id="fig|1339316.3.peg.4472"/>
<feature type="transmembrane region" description="Helical" evidence="1">
    <location>
        <begin position="238"/>
        <end position="262"/>
    </location>
</feature>
<feature type="transmembrane region" description="Helical" evidence="1">
    <location>
        <begin position="108"/>
        <end position="129"/>
    </location>
</feature>
<dbReference type="AlphaFoldDB" id="A0A015V082"/>
<name>A0A015V082_BACFG</name>
<dbReference type="RefSeq" id="WP_005791993.1">
    <property type="nucleotide sequence ID" value="NZ_JGDB01000277.1"/>
</dbReference>
<evidence type="ECO:0000313" key="2">
    <source>
        <dbReference type="EMBL" id="EXY88661.1"/>
    </source>
</evidence>
<evidence type="ECO:0000256" key="1">
    <source>
        <dbReference type="SAM" id="Phobius"/>
    </source>
</evidence>
<accession>A0A015V082</accession>
<comment type="caution">
    <text evidence="2">The sequence shown here is derived from an EMBL/GenBank/DDBJ whole genome shotgun (WGS) entry which is preliminary data.</text>
</comment>
<protein>
    <submittedName>
        <fullName evidence="2">Putative membrane protein</fullName>
    </submittedName>
</protein>
<reference evidence="2 3" key="1">
    <citation type="submission" date="2014-02" db="EMBL/GenBank/DDBJ databases">
        <authorList>
            <person name="Sears C."/>
            <person name="Carroll K."/>
            <person name="Sack B.R."/>
            <person name="Qadri F."/>
            <person name="Myers L.L."/>
            <person name="Chung G.-T."/>
            <person name="Escheverria P."/>
            <person name="Fraser C.M."/>
            <person name="Sadzewicz L."/>
            <person name="Shefchek K.A."/>
            <person name="Tallon L."/>
            <person name="Das S.P."/>
            <person name="Daugherty S."/>
            <person name="Mongodin E.F."/>
        </authorList>
    </citation>
    <scope>NUCLEOTIDE SEQUENCE [LARGE SCALE GENOMIC DNA]</scope>
    <source>
        <strain evidence="3">3998T(B)3</strain>
    </source>
</reference>
<organism evidence="2 3">
    <name type="scientific">Bacteroides fragilis str. 3998T(B)3</name>
    <dbReference type="NCBI Taxonomy" id="1339316"/>
    <lineage>
        <taxon>Bacteria</taxon>
        <taxon>Pseudomonadati</taxon>
        <taxon>Bacteroidota</taxon>
        <taxon>Bacteroidia</taxon>
        <taxon>Bacteroidales</taxon>
        <taxon>Bacteroidaceae</taxon>
        <taxon>Bacteroides</taxon>
    </lineage>
</organism>
<dbReference type="EMBL" id="JGDB01000277">
    <property type="protein sequence ID" value="EXY88661.1"/>
    <property type="molecule type" value="Genomic_DNA"/>
</dbReference>
<dbReference type="Proteomes" id="UP000020773">
    <property type="component" value="Unassembled WGS sequence"/>
</dbReference>
<proteinExistence type="predicted"/>
<keyword evidence="1" id="KW-0472">Membrane</keyword>
<sequence>MIRDTFFSQTRFVNLCRKEMVENWKSNLLRVALMYGAMAVIMLWSGYLSYRAVGQDTDSTWEFNLVIFMWGLCVFGCLSASFTMERMKSKTGRLSVLMTPATSFEKYFSRWLVFTVVFLIVFLITYKLADYTKVLVYSLVYPENNAIAITPLSHLFGENTDYYTVFKHTHTFVLMIASYFFCQSCFVLGSSVWPKNSFIKTFSAGMIIFIAYVLIVVGFAKLIWPDQISYNPDMSEETAFACLSAIAVLFTLTNWTLAYFRFKESEIINRM</sequence>
<dbReference type="GeneID" id="60366569"/>
<feature type="transmembrane region" description="Helical" evidence="1">
    <location>
        <begin position="172"/>
        <end position="193"/>
    </location>
</feature>